<keyword evidence="6" id="KW-0206">Cytoskeleton</keyword>
<keyword evidence="4 8" id="KW-0175">Coiled coil</keyword>
<dbReference type="PANTHER" id="PTHR47970">
    <property type="entry name" value="KINESIN-LIKE PROTEIN KIF11"/>
    <property type="match status" value="1"/>
</dbReference>
<dbReference type="PRINTS" id="PR00380">
    <property type="entry name" value="KINESINHEAVY"/>
</dbReference>
<feature type="compositionally biased region" description="Acidic residues" evidence="9">
    <location>
        <begin position="902"/>
        <end position="987"/>
    </location>
</feature>
<feature type="compositionally biased region" description="Polar residues" evidence="9">
    <location>
        <begin position="570"/>
        <end position="582"/>
    </location>
</feature>
<dbReference type="SUPFAM" id="SSF52540">
    <property type="entry name" value="P-loop containing nucleoside triphosphate hydrolases"/>
    <property type="match status" value="1"/>
</dbReference>
<dbReference type="EMBL" id="JAOAOG010000299">
    <property type="protein sequence ID" value="KAJ6231552.1"/>
    <property type="molecule type" value="Genomic_DNA"/>
</dbReference>
<feature type="compositionally biased region" description="Low complexity" evidence="9">
    <location>
        <begin position="227"/>
        <end position="243"/>
    </location>
</feature>
<keyword evidence="7" id="KW-0067">ATP-binding</keyword>
<feature type="compositionally biased region" description="Basic and acidic residues" evidence="9">
    <location>
        <begin position="43"/>
        <end position="57"/>
    </location>
</feature>
<evidence type="ECO:0000256" key="2">
    <source>
        <dbReference type="ARBA" id="ARBA00022490"/>
    </source>
</evidence>
<feature type="region of interest" description="Disordered" evidence="9">
    <location>
        <begin position="204"/>
        <end position="243"/>
    </location>
</feature>
<protein>
    <submittedName>
        <fullName evidence="11">Kinesin-related</fullName>
    </submittedName>
</protein>
<keyword evidence="3" id="KW-0597">Phosphoprotein</keyword>
<dbReference type="InterPro" id="IPR047149">
    <property type="entry name" value="KIF11-like"/>
</dbReference>
<dbReference type="Proteomes" id="UP001150062">
    <property type="component" value="Unassembled WGS sequence"/>
</dbReference>
<dbReference type="Pfam" id="PF00225">
    <property type="entry name" value="Kinesin"/>
    <property type="match status" value="1"/>
</dbReference>
<feature type="compositionally biased region" description="Polar residues" evidence="9">
    <location>
        <begin position="1"/>
        <end position="14"/>
    </location>
</feature>
<feature type="region of interest" description="Disordered" evidence="9">
    <location>
        <begin position="1"/>
        <end position="57"/>
    </location>
</feature>
<feature type="compositionally biased region" description="Basic residues" evidence="9">
    <location>
        <begin position="846"/>
        <end position="888"/>
    </location>
</feature>
<evidence type="ECO:0000256" key="3">
    <source>
        <dbReference type="ARBA" id="ARBA00022553"/>
    </source>
</evidence>
<evidence type="ECO:0000256" key="7">
    <source>
        <dbReference type="PROSITE-ProRule" id="PRU00283"/>
    </source>
</evidence>
<feature type="binding site" evidence="7">
    <location>
        <begin position="150"/>
        <end position="157"/>
    </location>
    <ligand>
        <name>ATP</name>
        <dbReference type="ChEBI" id="CHEBI:30616"/>
    </ligand>
</feature>
<dbReference type="PANTHER" id="PTHR47970:SF29">
    <property type="entry name" value="KINESIN FAMILY MEMBER 20B"/>
    <property type="match status" value="1"/>
</dbReference>
<dbReference type="InterPro" id="IPR036961">
    <property type="entry name" value="Kinesin_motor_dom_sf"/>
</dbReference>
<dbReference type="PROSITE" id="PS50067">
    <property type="entry name" value="KINESIN_MOTOR_2"/>
    <property type="match status" value="1"/>
</dbReference>
<gene>
    <name evidence="11" type="ORF">M0813_05625</name>
</gene>
<evidence type="ECO:0000256" key="8">
    <source>
        <dbReference type="SAM" id="Coils"/>
    </source>
</evidence>
<organism evidence="11 12">
    <name type="scientific">Anaeramoeba flamelloides</name>
    <dbReference type="NCBI Taxonomy" id="1746091"/>
    <lineage>
        <taxon>Eukaryota</taxon>
        <taxon>Metamonada</taxon>
        <taxon>Anaeramoebidae</taxon>
        <taxon>Anaeramoeba</taxon>
    </lineage>
</organism>
<dbReference type="InterPro" id="IPR027417">
    <property type="entry name" value="P-loop_NTPase"/>
</dbReference>
<feature type="compositionally biased region" description="Basic residues" evidence="9">
    <location>
        <begin position="354"/>
        <end position="363"/>
    </location>
</feature>
<reference evidence="11" key="1">
    <citation type="submission" date="2022-08" db="EMBL/GenBank/DDBJ databases">
        <title>Novel sulfate-reducing endosymbionts in the free-living metamonad Anaeramoeba.</title>
        <authorList>
            <person name="Jerlstrom-Hultqvist J."/>
            <person name="Cepicka I."/>
            <person name="Gallot-Lavallee L."/>
            <person name="Salas-Leiva D."/>
            <person name="Curtis B.A."/>
            <person name="Zahonova K."/>
            <person name="Pipaliya S."/>
            <person name="Dacks J."/>
            <person name="Roger A.J."/>
        </authorList>
    </citation>
    <scope>NUCLEOTIDE SEQUENCE</scope>
    <source>
        <strain evidence="11">Schooner1</strain>
    </source>
</reference>
<feature type="compositionally biased region" description="Basic residues" evidence="9">
    <location>
        <begin position="523"/>
        <end position="536"/>
    </location>
</feature>
<feature type="region of interest" description="Disordered" evidence="9">
    <location>
        <begin position="523"/>
        <end position="582"/>
    </location>
</feature>
<evidence type="ECO:0000313" key="11">
    <source>
        <dbReference type="EMBL" id="KAJ6231552.1"/>
    </source>
</evidence>
<sequence length="1008" mass="117040">MSTKLITPTPLSTKNRNHPSTHHNAISTKDTKQNKKHYTKKKNQNENKNKQDPKEPVKVYLRLKPTTNEKKIVSQLTNDTIFIQQAQASNNFTYSSRYTQKSQAQQCLKFKFDKIFKDNCQQKQIFQETTVPLLNDVLQGTRNCLLFAYGVTNAGKTYTMFGTKKSETKDQNNTGIIPRTLDLLFNTINKTNKLPFNNKIKKINKNHNEENKENEPQQIQSKKKKNNNNNNNNNNKRNQKINYKSLKIDPNKYYKIKVSYLEIYNEKIFDLLKHENSHFQKSGLPIREDNKGNIFIEGLNEIRINNAKEGEEILLKAQENRHVGDTQIHKDSSRSHAIFQIKLVSYPKLQKNITKSKSKKKSKDKSSNTNTGKKLYDPKFKKITHFSIMDLAGSERSKKTGNIGQQLKETSNINTSTMVLGKCIRALRDNQLSKNNDNSKCVPFRESKLTRFLKEFFLGNGRASMIVCIEQIFDNLQETINALRFATIANEVLVNDPNVVKTKTTQFVKLPSQVNNKKKISKKSKKMIKTHKKKKNITQNNQNIRNEDNKENENTDTTLLKKTPSRERNSTQGNLILQNNNEPESSNEFYFQQYVIEEIEKLKSTLSFFEDEFPKVEMLIREEVASEMGERLIEMQNKYQNLRQKEELIINEKYEKKVQMMNEICENNLNNNSKPGGNNHTNEMNANNGNNIDNLIKERDLLIGKIKSHEKNFLDMKKENKSLLNQLNESKESTKNLEKSLKEKSEIEFEQNISKFKTQIKELNELNENKKEKTQKIEKEKNQLFKKYNDLNSINSKNTDLISKFKLGKKKSEREIKDLKSRLESSKKESQKNTIELQKLKELLKNAKKNKTNQGKGNKKSNSKKKISPRKRKLQKKSKSTKKRRYNSKTKNEEQTDKQDESTNDSEDGIDSGIEDFGDDDEESDGSDEESDGSDEESEEDDDSTDDLDSDEDDFYLAEYGTEDTGFDETESDDDSEDDSDNDDSDIEIFKKCKKSLKNIKKGKKKRK</sequence>
<feature type="compositionally biased region" description="Basic and acidic residues" evidence="9">
    <location>
        <begin position="890"/>
        <end position="901"/>
    </location>
</feature>
<evidence type="ECO:0000256" key="1">
    <source>
        <dbReference type="ARBA" id="ARBA00004186"/>
    </source>
</evidence>
<name>A0ABQ8XFX7_9EUKA</name>
<feature type="compositionally biased region" description="Basic and acidic residues" evidence="9">
    <location>
        <begin position="821"/>
        <end position="831"/>
    </location>
</feature>
<comment type="caution">
    <text evidence="11">The sequence shown here is derived from an EMBL/GenBank/DDBJ whole genome shotgun (WGS) entry which is preliminary data.</text>
</comment>
<comment type="similarity">
    <text evidence="7">Belongs to the TRAFAC class myosin-kinesin ATPase superfamily. Kinesin family.</text>
</comment>
<keyword evidence="12" id="KW-1185">Reference proteome</keyword>
<comment type="subcellular location">
    <subcellularLocation>
        <location evidence="1">Cytoplasm</location>
        <location evidence="1">Cytoskeleton</location>
        <location evidence="1">Spindle</location>
    </subcellularLocation>
</comment>
<evidence type="ECO:0000313" key="12">
    <source>
        <dbReference type="Proteomes" id="UP001150062"/>
    </source>
</evidence>
<keyword evidence="5 7" id="KW-0505">Motor protein</keyword>
<feature type="domain" description="Kinesin motor" evidence="10">
    <location>
        <begin position="56"/>
        <end position="492"/>
    </location>
</feature>
<keyword evidence="7" id="KW-0547">Nucleotide-binding</keyword>
<evidence type="ECO:0000256" key="4">
    <source>
        <dbReference type="ARBA" id="ARBA00023054"/>
    </source>
</evidence>
<evidence type="ECO:0000256" key="9">
    <source>
        <dbReference type="SAM" id="MobiDB-lite"/>
    </source>
</evidence>
<feature type="compositionally biased region" description="Basic and acidic residues" evidence="9">
    <location>
        <begin position="206"/>
        <end position="215"/>
    </location>
</feature>
<evidence type="ECO:0000259" key="10">
    <source>
        <dbReference type="PROSITE" id="PS50067"/>
    </source>
</evidence>
<evidence type="ECO:0000256" key="6">
    <source>
        <dbReference type="ARBA" id="ARBA00023212"/>
    </source>
</evidence>
<proteinExistence type="inferred from homology"/>
<feature type="region of interest" description="Disordered" evidence="9">
    <location>
        <begin position="821"/>
        <end position="987"/>
    </location>
</feature>
<dbReference type="Gene3D" id="3.40.850.10">
    <property type="entry name" value="Kinesin motor domain"/>
    <property type="match status" value="1"/>
</dbReference>
<dbReference type="InterPro" id="IPR001752">
    <property type="entry name" value="Kinesin_motor_dom"/>
</dbReference>
<dbReference type="SMART" id="SM00129">
    <property type="entry name" value="KISc"/>
    <property type="match status" value="1"/>
</dbReference>
<evidence type="ECO:0000256" key="5">
    <source>
        <dbReference type="ARBA" id="ARBA00023175"/>
    </source>
</evidence>
<feature type="coiled-coil region" evidence="8">
    <location>
        <begin position="625"/>
        <end position="652"/>
    </location>
</feature>
<feature type="region of interest" description="Disordered" evidence="9">
    <location>
        <begin position="352"/>
        <end position="375"/>
    </location>
</feature>
<keyword evidence="2" id="KW-0963">Cytoplasm</keyword>
<accession>A0ABQ8XFX7</accession>